<protein>
    <submittedName>
        <fullName evidence="2">Uncharacterized protein</fullName>
    </submittedName>
</protein>
<feature type="compositionally biased region" description="Polar residues" evidence="1">
    <location>
        <begin position="31"/>
        <end position="42"/>
    </location>
</feature>
<accession>A0AAV7JHC0</accession>
<name>A0AAV7JHC0_9METZ</name>
<feature type="compositionally biased region" description="Acidic residues" evidence="1">
    <location>
        <begin position="117"/>
        <end position="127"/>
    </location>
</feature>
<evidence type="ECO:0000256" key="1">
    <source>
        <dbReference type="SAM" id="MobiDB-lite"/>
    </source>
</evidence>
<evidence type="ECO:0000313" key="3">
    <source>
        <dbReference type="Proteomes" id="UP001165289"/>
    </source>
</evidence>
<organism evidence="2 3">
    <name type="scientific">Oopsacas minuta</name>
    <dbReference type="NCBI Taxonomy" id="111878"/>
    <lineage>
        <taxon>Eukaryota</taxon>
        <taxon>Metazoa</taxon>
        <taxon>Porifera</taxon>
        <taxon>Hexactinellida</taxon>
        <taxon>Hexasterophora</taxon>
        <taxon>Lyssacinosida</taxon>
        <taxon>Leucopsacidae</taxon>
        <taxon>Oopsacas</taxon>
    </lineage>
</organism>
<dbReference type="Proteomes" id="UP001165289">
    <property type="component" value="Unassembled WGS sequence"/>
</dbReference>
<proteinExistence type="predicted"/>
<feature type="compositionally biased region" description="Polar residues" evidence="1">
    <location>
        <begin position="53"/>
        <end position="64"/>
    </location>
</feature>
<comment type="caution">
    <text evidence="2">The sequence shown here is derived from an EMBL/GenBank/DDBJ whole genome shotgun (WGS) entry which is preliminary data.</text>
</comment>
<reference evidence="2 3" key="1">
    <citation type="journal article" date="2023" name="BMC Biol.">
        <title>The compact genome of the sponge Oopsacas minuta (Hexactinellida) is lacking key metazoan core genes.</title>
        <authorList>
            <person name="Santini S."/>
            <person name="Schenkelaars Q."/>
            <person name="Jourda C."/>
            <person name="Duchesne M."/>
            <person name="Belahbib H."/>
            <person name="Rocher C."/>
            <person name="Selva M."/>
            <person name="Riesgo A."/>
            <person name="Vervoort M."/>
            <person name="Leys S.P."/>
            <person name="Kodjabachian L."/>
            <person name="Le Bivic A."/>
            <person name="Borchiellini C."/>
            <person name="Claverie J.M."/>
            <person name="Renard E."/>
        </authorList>
    </citation>
    <scope>NUCLEOTIDE SEQUENCE [LARGE SCALE GENOMIC DNA]</scope>
    <source>
        <strain evidence="2">SPO-2</strain>
    </source>
</reference>
<sequence>MEKSVKTTQLTYHEYFGKAIWPSTPNNDFLSNSNALNNNTVDNSRDHNGPDFENSSIKENNQKYVISGNDQKRSEIYKKRIKRKEEMEIKAVLDKDIGDNSSLYLDLKSFLQIVEEDPNQSDQSDETYESKSIPQSLSDQNRRIIPTSLEWAIDMA</sequence>
<feature type="compositionally biased region" description="Polar residues" evidence="1">
    <location>
        <begin position="130"/>
        <end position="139"/>
    </location>
</feature>
<keyword evidence="3" id="KW-1185">Reference proteome</keyword>
<gene>
    <name evidence="2" type="ORF">LOD99_12050</name>
</gene>
<evidence type="ECO:0000313" key="2">
    <source>
        <dbReference type="EMBL" id="KAI6648241.1"/>
    </source>
</evidence>
<dbReference type="EMBL" id="JAKMXF010000332">
    <property type="protein sequence ID" value="KAI6648241.1"/>
    <property type="molecule type" value="Genomic_DNA"/>
</dbReference>
<feature type="region of interest" description="Disordered" evidence="1">
    <location>
        <begin position="117"/>
        <end position="139"/>
    </location>
</feature>
<feature type="region of interest" description="Disordered" evidence="1">
    <location>
        <begin position="31"/>
        <end position="64"/>
    </location>
</feature>
<dbReference type="AlphaFoldDB" id="A0AAV7JHC0"/>